<dbReference type="CDD" id="cd00073">
    <property type="entry name" value="H15"/>
    <property type="match status" value="1"/>
</dbReference>
<evidence type="ECO:0000256" key="6">
    <source>
        <dbReference type="ARBA" id="ARBA00023242"/>
    </source>
</evidence>
<dbReference type="Gene3D" id="1.10.10.10">
    <property type="entry name" value="Winged helix-like DNA-binding domain superfamily/Winged helix DNA-binding domain"/>
    <property type="match status" value="1"/>
</dbReference>
<feature type="region of interest" description="Disordered" evidence="8">
    <location>
        <begin position="71"/>
        <end position="97"/>
    </location>
</feature>
<feature type="compositionally biased region" description="Polar residues" evidence="8">
    <location>
        <begin position="88"/>
        <end position="97"/>
    </location>
</feature>
<dbReference type="Proteomes" id="UP000799766">
    <property type="component" value="Unassembled WGS sequence"/>
</dbReference>
<organism evidence="10 11">
    <name type="scientific">Lineolata rhizophorae</name>
    <dbReference type="NCBI Taxonomy" id="578093"/>
    <lineage>
        <taxon>Eukaryota</taxon>
        <taxon>Fungi</taxon>
        <taxon>Dikarya</taxon>
        <taxon>Ascomycota</taxon>
        <taxon>Pezizomycotina</taxon>
        <taxon>Dothideomycetes</taxon>
        <taxon>Dothideomycetes incertae sedis</taxon>
        <taxon>Lineolatales</taxon>
        <taxon>Lineolataceae</taxon>
        <taxon>Lineolata</taxon>
    </lineage>
</organism>
<dbReference type="GO" id="GO:0031492">
    <property type="term" value="F:nucleosomal DNA binding"/>
    <property type="evidence" value="ECO:0007669"/>
    <property type="project" value="TreeGrafter"/>
</dbReference>
<dbReference type="GO" id="GO:0045910">
    <property type="term" value="P:negative regulation of DNA recombination"/>
    <property type="evidence" value="ECO:0007669"/>
    <property type="project" value="TreeGrafter"/>
</dbReference>
<dbReference type="GO" id="GO:0030261">
    <property type="term" value="P:chromosome condensation"/>
    <property type="evidence" value="ECO:0007669"/>
    <property type="project" value="TreeGrafter"/>
</dbReference>
<proteinExistence type="inferred from homology"/>
<dbReference type="InterPro" id="IPR036390">
    <property type="entry name" value="WH_DNA-bd_sf"/>
</dbReference>
<reference evidence="10" key="1">
    <citation type="journal article" date="2020" name="Stud. Mycol.">
        <title>101 Dothideomycetes genomes: a test case for predicting lifestyles and emergence of pathogens.</title>
        <authorList>
            <person name="Haridas S."/>
            <person name="Albert R."/>
            <person name="Binder M."/>
            <person name="Bloem J."/>
            <person name="Labutti K."/>
            <person name="Salamov A."/>
            <person name="Andreopoulos B."/>
            <person name="Baker S."/>
            <person name="Barry K."/>
            <person name="Bills G."/>
            <person name="Bluhm B."/>
            <person name="Cannon C."/>
            <person name="Castanera R."/>
            <person name="Culley D."/>
            <person name="Daum C."/>
            <person name="Ezra D."/>
            <person name="Gonzalez J."/>
            <person name="Henrissat B."/>
            <person name="Kuo A."/>
            <person name="Liang C."/>
            <person name="Lipzen A."/>
            <person name="Lutzoni F."/>
            <person name="Magnuson J."/>
            <person name="Mondo S."/>
            <person name="Nolan M."/>
            <person name="Ohm R."/>
            <person name="Pangilinan J."/>
            <person name="Park H.-J."/>
            <person name="Ramirez L."/>
            <person name="Alfaro M."/>
            <person name="Sun H."/>
            <person name="Tritt A."/>
            <person name="Yoshinaga Y."/>
            <person name="Zwiers L.-H."/>
            <person name="Turgeon B."/>
            <person name="Goodwin S."/>
            <person name="Spatafora J."/>
            <person name="Crous P."/>
            <person name="Grigoriev I."/>
        </authorList>
    </citation>
    <scope>NUCLEOTIDE SEQUENCE</scope>
    <source>
        <strain evidence="10">ATCC 16933</strain>
    </source>
</reference>
<feature type="region of interest" description="Disordered" evidence="8">
    <location>
        <begin position="1"/>
        <end position="22"/>
    </location>
</feature>
<dbReference type="OrthoDB" id="1110759at2759"/>
<gene>
    <name evidence="10" type="ORF">BDY21DRAFT_338287</name>
</gene>
<dbReference type="PROSITE" id="PS51504">
    <property type="entry name" value="H15"/>
    <property type="match status" value="1"/>
</dbReference>
<feature type="compositionally biased region" description="Low complexity" evidence="8">
    <location>
        <begin position="1"/>
        <end position="17"/>
    </location>
</feature>
<dbReference type="PANTHER" id="PTHR11467">
    <property type="entry name" value="HISTONE H1"/>
    <property type="match status" value="1"/>
</dbReference>
<dbReference type="Pfam" id="PF00538">
    <property type="entry name" value="Linker_histone"/>
    <property type="match status" value="1"/>
</dbReference>
<name>A0A6A6P6L9_9PEZI</name>
<dbReference type="InterPro" id="IPR005818">
    <property type="entry name" value="Histone_H1/H5_H15"/>
</dbReference>
<accession>A0A6A6P6L9</accession>
<feature type="compositionally biased region" description="Basic and acidic residues" evidence="8">
    <location>
        <begin position="74"/>
        <end position="87"/>
    </location>
</feature>
<dbReference type="PRINTS" id="PR00624">
    <property type="entry name" value="HISTONEH5"/>
</dbReference>
<evidence type="ECO:0000256" key="8">
    <source>
        <dbReference type="SAM" id="MobiDB-lite"/>
    </source>
</evidence>
<evidence type="ECO:0000256" key="5">
    <source>
        <dbReference type="ARBA" id="ARBA00023125"/>
    </source>
</evidence>
<dbReference type="EMBL" id="MU001675">
    <property type="protein sequence ID" value="KAF2459448.1"/>
    <property type="molecule type" value="Genomic_DNA"/>
</dbReference>
<evidence type="ECO:0000256" key="4">
    <source>
        <dbReference type="ARBA" id="ARBA00022454"/>
    </source>
</evidence>
<sequence>MPPKKTGSTKKSGSGVTHPSYADMIKDAILNLKERNGSSRQAIKKYIKANNNLGETTDAAFTSHVNRALAAGEKSGDFSRPKGKSPDRTNPSTKEIT</sequence>
<dbReference type="AlphaFoldDB" id="A0A6A6P6L9"/>
<protein>
    <recommendedName>
        <fullName evidence="3">Histone H1</fullName>
    </recommendedName>
</protein>
<dbReference type="GO" id="GO:0005634">
    <property type="term" value="C:nucleus"/>
    <property type="evidence" value="ECO:0007669"/>
    <property type="project" value="UniProtKB-SubCell"/>
</dbReference>
<keyword evidence="5 7" id="KW-0238">DNA-binding</keyword>
<evidence type="ECO:0000256" key="7">
    <source>
        <dbReference type="RuleBase" id="RU003894"/>
    </source>
</evidence>
<comment type="subcellular location">
    <subcellularLocation>
        <location evidence="2">Chromosome</location>
    </subcellularLocation>
    <subcellularLocation>
        <location evidence="1 7">Nucleus</location>
    </subcellularLocation>
</comment>
<dbReference type="InterPro" id="IPR005819">
    <property type="entry name" value="H1/H5"/>
</dbReference>
<evidence type="ECO:0000256" key="1">
    <source>
        <dbReference type="ARBA" id="ARBA00004123"/>
    </source>
</evidence>
<evidence type="ECO:0000313" key="10">
    <source>
        <dbReference type="EMBL" id="KAF2459448.1"/>
    </source>
</evidence>
<dbReference type="InterPro" id="IPR036388">
    <property type="entry name" value="WH-like_DNA-bd_sf"/>
</dbReference>
<keyword evidence="11" id="KW-1185">Reference proteome</keyword>
<dbReference type="SUPFAM" id="SSF46785">
    <property type="entry name" value="Winged helix' DNA-binding domain"/>
    <property type="match status" value="1"/>
</dbReference>
<dbReference type="GO" id="GO:0000786">
    <property type="term" value="C:nucleosome"/>
    <property type="evidence" value="ECO:0007669"/>
    <property type="project" value="InterPro"/>
</dbReference>
<dbReference type="GO" id="GO:0003690">
    <property type="term" value="F:double-stranded DNA binding"/>
    <property type="evidence" value="ECO:0007669"/>
    <property type="project" value="TreeGrafter"/>
</dbReference>
<dbReference type="GO" id="GO:0006334">
    <property type="term" value="P:nucleosome assembly"/>
    <property type="evidence" value="ECO:0007669"/>
    <property type="project" value="InterPro"/>
</dbReference>
<keyword evidence="6 7" id="KW-0539">Nucleus</keyword>
<dbReference type="GO" id="GO:0030527">
    <property type="term" value="F:structural constituent of chromatin"/>
    <property type="evidence" value="ECO:0007669"/>
    <property type="project" value="InterPro"/>
</dbReference>
<feature type="domain" description="H15" evidence="9">
    <location>
        <begin position="17"/>
        <end position="97"/>
    </location>
</feature>
<keyword evidence="4 7" id="KW-0158">Chromosome</keyword>
<evidence type="ECO:0000313" key="11">
    <source>
        <dbReference type="Proteomes" id="UP000799766"/>
    </source>
</evidence>
<dbReference type="PANTHER" id="PTHR11467:SF36">
    <property type="entry name" value="HISTONE 24-RELATED"/>
    <property type="match status" value="1"/>
</dbReference>
<evidence type="ECO:0000256" key="2">
    <source>
        <dbReference type="ARBA" id="ARBA00004286"/>
    </source>
</evidence>
<dbReference type="SMART" id="SM00526">
    <property type="entry name" value="H15"/>
    <property type="match status" value="1"/>
</dbReference>
<evidence type="ECO:0000256" key="3">
    <source>
        <dbReference type="ARBA" id="ARBA00020833"/>
    </source>
</evidence>
<evidence type="ECO:0000259" key="9">
    <source>
        <dbReference type="PROSITE" id="PS51504"/>
    </source>
</evidence>
<comment type="similarity">
    <text evidence="7">Belongs to the histone H1/H5 family.</text>
</comment>